<comment type="caution">
    <text evidence="2">The sequence shown here is derived from an EMBL/GenBank/DDBJ whole genome shotgun (WGS) entry which is preliminary data.</text>
</comment>
<dbReference type="Proteomes" id="UP000594638">
    <property type="component" value="Unassembled WGS sequence"/>
</dbReference>
<accession>A0A8S0SJ47</accession>
<organism evidence="2 3">
    <name type="scientific">Olea europaea subsp. europaea</name>
    <dbReference type="NCBI Taxonomy" id="158383"/>
    <lineage>
        <taxon>Eukaryota</taxon>
        <taxon>Viridiplantae</taxon>
        <taxon>Streptophyta</taxon>
        <taxon>Embryophyta</taxon>
        <taxon>Tracheophyta</taxon>
        <taxon>Spermatophyta</taxon>
        <taxon>Magnoliopsida</taxon>
        <taxon>eudicotyledons</taxon>
        <taxon>Gunneridae</taxon>
        <taxon>Pentapetalae</taxon>
        <taxon>asterids</taxon>
        <taxon>lamiids</taxon>
        <taxon>Lamiales</taxon>
        <taxon>Oleaceae</taxon>
        <taxon>Oleeae</taxon>
        <taxon>Olea</taxon>
    </lineage>
</organism>
<keyword evidence="3" id="KW-1185">Reference proteome</keyword>
<reference evidence="2 3" key="1">
    <citation type="submission" date="2019-12" db="EMBL/GenBank/DDBJ databases">
        <authorList>
            <person name="Alioto T."/>
            <person name="Alioto T."/>
            <person name="Gomez Garrido J."/>
        </authorList>
    </citation>
    <scope>NUCLEOTIDE SEQUENCE [LARGE SCALE GENOMIC DNA]</scope>
</reference>
<dbReference type="EMBL" id="CACTIH010005427">
    <property type="protein sequence ID" value="CAA2991661.1"/>
    <property type="molecule type" value="Genomic_DNA"/>
</dbReference>
<name>A0A8S0SJ47_OLEEU</name>
<protein>
    <submittedName>
        <fullName evidence="2">Uncharacterized protein</fullName>
    </submittedName>
</protein>
<dbReference type="OrthoDB" id="922014at2759"/>
<gene>
    <name evidence="2" type="ORF">OLEA9_A063744</name>
</gene>
<proteinExistence type="predicted"/>
<evidence type="ECO:0000256" key="1">
    <source>
        <dbReference type="SAM" id="MobiDB-lite"/>
    </source>
</evidence>
<feature type="region of interest" description="Disordered" evidence="1">
    <location>
        <begin position="13"/>
        <end position="44"/>
    </location>
</feature>
<evidence type="ECO:0000313" key="2">
    <source>
        <dbReference type="EMBL" id="CAA2991661.1"/>
    </source>
</evidence>
<dbReference type="AlphaFoldDB" id="A0A8S0SJ47"/>
<dbReference type="Gramene" id="OE9A063744T1">
    <property type="protein sequence ID" value="OE9A063744C1"/>
    <property type="gene ID" value="OE9A063744"/>
</dbReference>
<sequence length="78" mass="8811">MTMDSYDQQWDYVPEDLHGTGGSAQHMRSAASDPQDLQPAVRKAAKWNSPKHKIFITTCETVTAEGHRRGKCFSMKGW</sequence>
<evidence type="ECO:0000313" key="3">
    <source>
        <dbReference type="Proteomes" id="UP000594638"/>
    </source>
</evidence>